<organism evidence="2 3">
    <name type="scientific">Haloechinothrix halophila YIM 93223</name>
    <dbReference type="NCBI Taxonomy" id="592678"/>
    <lineage>
        <taxon>Bacteria</taxon>
        <taxon>Bacillati</taxon>
        <taxon>Actinomycetota</taxon>
        <taxon>Actinomycetes</taxon>
        <taxon>Pseudonocardiales</taxon>
        <taxon>Pseudonocardiaceae</taxon>
        <taxon>Haloechinothrix</taxon>
    </lineage>
</organism>
<evidence type="ECO:0000313" key="2">
    <source>
        <dbReference type="EMBL" id="ETA66302.1"/>
    </source>
</evidence>
<feature type="transmembrane region" description="Helical" evidence="1">
    <location>
        <begin position="12"/>
        <end position="33"/>
    </location>
</feature>
<feature type="transmembrane region" description="Helical" evidence="1">
    <location>
        <begin position="266"/>
        <end position="286"/>
    </location>
</feature>
<keyword evidence="3" id="KW-1185">Reference proteome</keyword>
<sequence length="322" mass="32221">MIATVSRGGTRPKALGVALAFVAGFAIAIQSRINGQLAVDLGEPVLAALISFGGGLTVLVVLLVLSRGMRAGVARLRDALGARGLRHWYLLGGVGGAAMIFSQSLTVGVLGVATFTVGVVTGQTVSGLFVDRVGLGPAGKRPISVVRLLGTGLMLVAVVVTTWGGIAIAGSRAWLLIFPILGGFAVAVQQAINGHVGAVADSAFTAALVNFAVGTTVLGVGWLATAPLRDNVIEFPSNPLLYLGGLVGIGFIATAALVVRWIGVLLLGLASIAGQLLAAIALDAVLPAHTGGLTASTVVGAALALVAIGVASLPKRVVALRE</sequence>
<feature type="transmembrane region" description="Helical" evidence="1">
    <location>
        <begin position="45"/>
        <end position="66"/>
    </location>
</feature>
<evidence type="ECO:0008006" key="4">
    <source>
        <dbReference type="Google" id="ProtNLM"/>
    </source>
</evidence>
<proteinExistence type="predicted"/>
<keyword evidence="1" id="KW-0812">Transmembrane</keyword>
<feature type="transmembrane region" description="Helical" evidence="1">
    <location>
        <begin position="145"/>
        <end position="168"/>
    </location>
</feature>
<dbReference type="PANTHER" id="PTHR34821:SF2">
    <property type="entry name" value="INNER MEMBRANE PROTEIN YDCZ"/>
    <property type="match status" value="1"/>
</dbReference>
<dbReference type="Proteomes" id="UP000054357">
    <property type="component" value="Unassembled WGS sequence"/>
</dbReference>
<name>W9DRL3_9PSEU</name>
<evidence type="ECO:0000256" key="1">
    <source>
        <dbReference type="SAM" id="Phobius"/>
    </source>
</evidence>
<protein>
    <recommendedName>
        <fullName evidence="4">Transporter family-2 protein</fullName>
    </recommendedName>
</protein>
<dbReference type="InterPro" id="IPR006750">
    <property type="entry name" value="YdcZ"/>
</dbReference>
<feature type="transmembrane region" description="Helical" evidence="1">
    <location>
        <begin position="240"/>
        <end position="259"/>
    </location>
</feature>
<reference evidence="2 3" key="1">
    <citation type="submission" date="2013-08" db="EMBL/GenBank/DDBJ databases">
        <authorList>
            <consortium name="DOE Joint Genome Institute"/>
            <person name="Klenk H.-P."/>
            <person name="Huntemann M."/>
            <person name="Han J."/>
            <person name="Chen A."/>
            <person name="Kyrpides N."/>
            <person name="Mavromatis K."/>
            <person name="Markowitz V."/>
            <person name="Palaniappan K."/>
            <person name="Ivanova N."/>
            <person name="Schaumberg A."/>
            <person name="Pati A."/>
            <person name="Liolios K."/>
            <person name="Nordberg H.P."/>
            <person name="Cantor M.N."/>
            <person name="Hua S.X."/>
            <person name="Woyke T."/>
        </authorList>
    </citation>
    <scope>NUCLEOTIDE SEQUENCE [LARGE SCALE GENOMIC DNA]</scope>
    <source>
        <strain evidence="2 3">YIM 93223</strain>
    </source>
</reference>
<dbReference type="PANTHER" id="PTHR34821">
    <property type="entry name" value="INNER MEMBRANE PROTEIN YDCZ"/>
    <property type="match status" value="1"/>
</dbReference>
<dbReference type="EMBL" id="AZAK01000001">
    <property type="protein sequence ID" value="ETA66302.1"/>
    <property type="molecule type" value="Genomic_DNA"/>
</dbReference>
<feature type="transmembrane region" description="Helical" evidence="1">
    <location>
        <begin position="87"/>
        <end position="106"/>
    </location>
</feature>
<evidence type="ECO:0000313" key="3">
    <source>
        <dbReference type="Proteomes" id="UP000054357"/>
    </source>
</evidence>
<keyword evidence="1" id="KW-1133">Transmembrane helix</keyword>
<dbReference type="HOGENOM" id="CLU_072587_0_0_11"/>
<feature type="transmembrane region" description="Helical" evidence="1">
    <location>
        <begin position="292"/>
        <end position="313"/>
    </location>
</feature>
<dbReference type="RefSeq" id="WP_231104582.1">
    <property type="nucleotide sequence ID" value="NZ_KI632509.1"/>
</dbReference>
<comment type="caution">
    <text evidence="2">The sequence shown here is derived from an EMBL/GenBank/DDBJ whole genome shotgun (WGS) entry which is preliminary data.</text>
</comment>
<dbReference type="PATRIC" id="fig|592678.3.peg.60"/>
<gene>
    <name evidence="2" type="ORF">AmyhaDRAFT_0056</name>
</gene>
<feature type="transmembrane region" description="Helical" evidence="1">
    <location>
        <begin position="112"/>
        <end position="133"/>
    </location>
</feature>
<feature type="transmembrane region" description="Helical" evidence="1">
    <location>
        <begin position="204"/>
        <end position="228"/>
    </location>
</feature>
<accession>W9DRL3</accession>
<dbReference type="GO" id="GO:0005886">
    <property type="term" value="C:plasma membrane"/>
    <property type="evidence" value="ECO:0007669"/>
    <property type="project" value="TreeGrafter"/>
</dbReference>
<keyword evidence="1" id="KW-0472">Membrane</keyword>
<dbReference type="Pfam" id="PF04657">
    <property type="entry name" value="DMT_YdcZ"/>
    <property type="match status" value="2"/>
</dbReference>
<feature type="transmembrane region" description="Helical" evidence="1">
    <location>
        <begin position="174"/>
        <end position="192"/>
    </location>
</feature>
<dbReference type="AlphaFoldDB" id="W9DRL3"/>